<name>A0AAV2CDU9_9ROSI</name>
<dbReference type="AlphaFoldDB" id="A0AAV2CDU9"/>
<dbReference type="Proteomes" id="UP001497516">
    <property type="component" value="Chromosome 1"/>
</dbReference>
<accession>A0AAV2CDU9</accession>
<keyword evidence="4" id="KW-0175">Coiled coil</keyword>
<keyword evidence="7" id="KW-1185">Reference proteome</keyword>
<keyword evidence="3" id="KW-0802">TPR repeat</keyword>
<sequence>MQHLNSDAAPYHVVHKILPGAGPYVRAKHVQLVEKDPEAVIQWFLKAISDGDRVDSAHKDMALVMKQQDRGKKLSKL</sequence>
<gene>
    <name evidence="6" type="ORF">LTRI10_LOCUS2249</name>
</gene>
<evidence type="ECO:0000256" key="3">
    <source>
        <dbReference type="ARBA" id="ARBA00022803"/>
    </source>
</evidence>
<evidence type="ECO:0000256" key="4">
    <source>
        <dbReference type="ARBA" id="ARBA00023054"/>
    </source>
</evidence>
<dbReference type="GO" id="GO:0005634">
    <property type="term" value="C:nucleus"/>
    <property type="evidence" value="ECO:0007669"/>
    <property type="project" value="UniProtKB-SubCell"/>
</dbReference>
<dbReference type="InterPro" id="IPR044961">
    <property type="entry name" value="MS5/SDI1"/>
</dbReference>
<evidence type="ECO:0000256" key="5">
    <source>
        <dbReference type="ARBA" id="ARBA00023242"/>
    </source>
</evidence>
<keyword evidence="5" id="KW-0539">Nucleus</keyword>
<comment type="subcellular location">
    <subcellularLocation>
        <location evidence="1">Nucleus</location>
    </subcellularLocation>
</comment>
<protein>
    <submittedName>
        <fullName evidence="6">Uncharacterized protein</fullName>
    </submittedName>
</protein>
<evidence type="ECO:0000313" key="6">
    <source>
        <dbReference type="EMBL" id="CAL1354439.1"/>
    </source>
</evidence>
<evidence type="ECO:0000256" key="1">
    <source>
        <dbReference type="ARBA" id="ARBA00004123"/>
    </source>
</evidence>
<proteinExistence type="predicted"/>
<dbReference type="PANTHER" id="PTHR36326">
    <property type="entry name" value="PROTEIN POLLENLESS 3-LIKE 2"/>
    <property type="match status" value="1"/>
</dbReference>
<dbReference type="EMBL" id="OZ034813">
    <property type="protein sequence ID" value="CAL1354439.1"/>
    <property type="molecule type" value="Genomic_DNA"/>
</dbReference>
<reference evidence="6 7" key="1">
    <citation type="submission" date="2024-04" db="EMBL/GenBank/DDBJ databases">
        <authorList>
            <person name="Fracassetti M."/>
        </authorList>
    </citation>
    <scope>NUCLEOTIDE SEQUENCE [LARGE SCALE GENOMIC DNA]</scope>
</reference>
<dbReference type="PANTHER" id="PTHR36326:SF2">
    <property type="entry name" value="PROTEIN SULFUR DEFICIENCY-INDUCED 2"/>
    <property type="match status" value="1"/>
</dbReference>
<evidence type="ECO:0000313" key="7">
    <source>
        <dbReference type="Proteomes" id="UP001497516"/>
    </source>
</evidence>
<evidence type="ECO:0000256" key="2">
    <source>
        <dbReference type="ARBA" id="ARBA00022737"/>
    </source>
</evidence>
<keyword evidence="2" id="KW-0677">Repeat</keyword>
<organism evidence="6 7">
    <name type="scientific">Linum trigynum</name>
    <dbReference type="NCBI Taxonomy" id="586398"/>
    <lineage>
        <taxon>Eukaryota</taxon>
        <taxon>Viridiplantae</taxon>
        <taxon>Streptophyta</taxon>
        <taxon>Embryophyta</taxon>
        <taxon>Tracheophyta</taxon>
        <taxon>Spermatophyta</taxon>
        <taxon>Magnoliopsida</taxon>
        <taxon>eudicotyledons</taxon>
        <taxon>Gunneridae</taxon>
        <taxon>Pentapetalae</taxon>
        <taxon>rosids</taxon>
        <taxon>fabids</taxon>
        <taxon>Malpighiales</taxon>
        <taxon>Linaceae</taxon>
        <taxon>Linum</taxon>
    </lineage>
</organism>